<keyword evidence="9" id="KW-1185">Reference proteome</keyword>
<dbReference type="GO" id="GO:0005634">
    <property type="term" value="C:nucleus"/>
    <property type="evidence" value="ECO:0007669"/>
    <property type="project" value="TreeGrafter"/>
</dbReference>
<comment type="caution">
    <text evidence="8">The sequence shown here is derived from an EMBL/GenBank/DDBJ whole genome shotgun (WGS) entry which is preliminary data.</text>
</comment>
<evidence type="ECO:0000256" key="4">
    <source>
        <dbReference type="ARBA" id="ARBA00022777"/>
    </source>
</evidence>
<dbReference type="GO" id="GO:0005524">
    <property type="term" value="F:ATP binding"/>
    <property type="evidence" value="ECO:0007669"/>
    <property type="project" value="UniProtKB-KW"/>
</dbReference>
<evidence type="ECO:0000313" key="8">
    <source>
        <dbReference type="EMBL" id="KAF9939398.1"/>
    </source>
</evidence>
<protein>
    <recommendedName>
        <fullName evidence="7">Protein kinase domain-containing protein</fullName>
    </recommendedName>
</protein>
<keyword evidence="4" id="KW-0418">Kinase</keyword>
<dbReference type="Gene3D" id="1.10.510.10">
    <property type="entry name" value="Transferase(Phosphotransferase) domain 1"/>
    <property type="match status" value="1"/>
</dbReference>
<dbReference type="InterPro" id="IPR008271">
    <property type="entry name" value="Ser/Thr_kinase_AS"/>
</dbReference>
<dbReference type="AlphaFoldDB" id="A0A9P6IMV6"/>
<evidence type="ECO:0000256" key="1">
    <source>
        <dbReference type="ARBA" id="ARBA00022527"/>
    </source>
</evidence>
<evidence type="ECO:0000256" key="5">
    <source>
        <dbReference type="ARBA" id="ARBA00022840"/>
    </source>
</evidence>
<dbReference type="InterPro" id="IPR011009">
    <property type="entry name" value="Kinase-like_dom_sf"/>
</dbReference>
<dbReference type="EMBL" id="JAAAHW010009530">
    <property type="protein sequence ID" value="KAF9939398.1"/>
    <property type="molecule type" value="Genomic_DNA"/>
</dbReference>
<evidence type="ECO:0000259" key="7">
    <source>
        <dbReference type="PROSITE" id="PS50011"/>
    </source>
</evidence>
<feature type="region of interest" description="Disordered" evidence="6">
    <location>
        <begin position="388"/>
        <end position="428"/>
    </location>
</feature>
<dbReference type="GO" id="GO:0004674">
    <property type="term" value="F:protein serine/threonine kinase activity"/>
    <property type="evidence" value="ECO:0007669"/>
    <property type="project" value="UniProtKB-KW"/>
</dbReference>
<feature type="compositionally biased region" description="Acidic residues" evidence="6">
    <location>
        <begin position="406"/>
        <end position="428"/>
    </location>
</feature>
<evidence type="ECO:0000313" key="9">
    <source>
        <dbReference type="Proteomes" id="UP000749646"/>
    </source>
</evidence>
<gene>
    <name evidence="8" type="ORF">BGZ65_010528</name>
</gene>
<dbReference type="PANTHER" id="PTHR24345:SF91">
    <property type="entry name" value="SERINE_THREONINE-PROTEIN KINASE PLK4"/>
    <property type="match status" value="1"/>
</dbReference>
<dbReference type="Pfam" id="PF00069">
    <property type="entry name" value="Pkinase"/>
    <property type="match status" value="1"/>
</dbReference>
<evidence type="ECO:0000256" key="6">
    <source>
        <dbReference type="SAM" id="MobiDB-lite"/>
    </source>
</evidence>
<evidence type="ECO:0000256" key="3">
    <source>
        <dbReference type="ARBA" id="ARBA00022741"/>
    </source>
</evidence>
<proteinExistence type="predicted"/>
<accession>A0A9P6IMV6</accession>
<evidence type="ECO:0000256" key="2">
    <source>
        <dbReference type="ARBA" id="ARBA00022679"/>
    </source>
</evidence>
<keyword evidence="3" id="KW-0547">Nucleotide-binding</keyword>
<feature type="domain" description="Protein kinase" evidence="7">
    <location>
        <begin position="30"/>
        <end position="331"/>
    </location>
</feature>
<dbReference type="Proteomes" id="UP000749646">
    <property type="component" value="Unassembled WGS sequence"/>
</dbReference>
<dbReference type="SUPFAM" id="SSF56112">
    <property type="entry name" value="Protein kinase-like (PK-like)"/>
    <property type="match status" value="1"/>
</dbReference>
<sequence length="482" mass="52763">MSAVESQMTSNDAWSLVGSLLWDTPNQVSYHILDVLGYGTYGCIYLAKTVSNAPDFSPEYKAIKCLSKRGLSPAQLLIQRQEIDIHLSLSSAKKGQHPNIVDMSSVIESKDSLFLVMEYCSGGDLYDTITSQHAAASDSGMGFAAASPKIPGGRQLNVHSDNSVLDAMKQIITALIHAHQHQVFHRDLKPENILVAGDGSLKLADFGLATKDRLSSDFGCGSSFYMAPEQQPPTSPSSTRRPYLPAKSDVWSLGIIFLNLRFGRNPWKMSRASADTTFAAYVQDPKVLEGMFPELSTSARHFLHRVLCVDPQERADCYEALELLNRIDSIVCKEETSMEDCGEDVATSNFFASGHYHDDDKSSSPLVSSSTSSSFCCGLSSKSSMADIGSMSLNGGSHDARSTISSDDDDDDDDDDEPESIFQMEDDYGASAKSWSDMADEDEMDFSEPIEFDLSQQQQQKLASFDVMAQRGFPKLVSVTHS</sequence>
<dbReference type="OrthoDB" id="541276at2759"/>
<keyword evidence="5" id="KW-0067">ATP-binding</keyword>
<keyword evidence="1" id="KW-0723">Serine/threonine-protein kinase</keyword>
<reference evidence="8" key="1">
    <citation type="journal article" date="2020" name="Fungal Divers.">
        <title>Resolving the Mortierellaceae phylogeny through synthesis of multi-gene phylogenetics and phylogenomics.</title>
        <authorList>
            <person name="Vandepol N."/>
            <person name="Liber J."/>
            <person name="Desiro A."/>
            <person name="Na H."/>
            <person name="Kennedy M."/>
            <person name="Barry K."/>
            <person name="Grigoriev I.V."/>
            <person name="Miller A.N."/>
            <person name="O'Donnell K."/>
            <person name="Stajich J.E."/>
            <person name="Bonito G."/>
        </authorList>
    </citation>
    <scope>NUCLEOTIDE SEQUENCE</scope>
    <source>
        <strain evidence="8">MES-2147</strain>
    </source>
</reference>
<dbReference type="SMART" id="SM00220">
    <property type="entry name" value="S_TKc"/>
    <property type="match status" value="1"/>
</dbReference>
<name>A0A9P6IMV6_9FUNG</name>
<dbReference type="InterPro" id="IPR000719">
    <property type="entry name" value="Prot_kinase_dom"/>
</dbReference>
<organism evidence="8 9">
    <name type="scientific">Modicella reniformis</name>
    <dbReference type="NCBI Taxonomy" id="1440133"/>
    <lineage>
        <taxon>Eukaryota</taxon>
        <taxon>Fungi</taxon>
        <taxon>Fungi incertae sedis</taxon>
        <taxon>Mucoromycota</taxon>
        <taxon>Mortierellomycotina</taxon>
        <taxon>Mortierellomycetes</taxon>
        <taxon>Mortierellales</taxon>
        <taxon>Mortierellaceae</taxon>
        <taxon>Modicella</taxon>
    </lineage>
</organism>
<keyword evidence="2" id="KW-0808">Transferase</keyword>
<dbReference type="PROSITE" id="PS00108">
    <property type="entry name" value="PROTEIN_KINASE_ST"/>
    <property type="match status" value="1"/>
</dbReference>
<dbReference type="PROSITE" id="PS50011">
    <property type="entry name" value="PROTEIN_KINASE_DOM"/>
    <property type="match status" value="1"/>
</dbReference>
<dbReference type="PANTHER" id="PTHR24345">
    <property type="entry name" value="SERINE/THREONINE-PROTEIN KINASE PLK"/>
    <property type="match status" value="1"/>
</dbReference>